<dbReference type="GO" id="GO:0016747">
    <property type="term" value="F:acyltransferase activity, transferring groups other than amino-acyl groups"/>
    <property type="evidence" value="ECO:0007669"/>
    <property type="project" value="TreeGrafter"/>
</dbReference>
<dbReference type="STRING" id="1844972.A7K91_25725"/>
<dbReference type="InterPro" id="IPR000801">
    <property type="entry name" value="Esterase-like"/>
</dbReference>
<dbReference type="OrthoDB" id="9803578at2"/>
<gene>
    <name evidence="1" type="ORF">A7K91_25725</name>
</gene>
<dbReference type="EMBL" id="LYPA01000024">
    <property type="protein sequence ID" value="OBR68887.1"/>
    <property type="molecule type" value="Genomic_DNA"/>
</dbReference>
<dbReference type="AlphaFoldDB" id="A0A1A5YTD6"/>
<dbReference type="Gene3D" id="3.40.50.1820">
    <property type="entry name" value="alpha/beta hydrolase"/>
    <property type="match status" value="1"/>
</dbReference>
<dbReference type="Proteomes" id="UP000092024">
    <property type="component" value="Unassembled WGS sequence"/>
</dbReference>
<protein>
    <recommendedName>
        <fullName evidence="3">Esterase</fullName>
    </recommendedName>
</protein>
<dbReference type="RefSeq" id="WP_068678965.1">
    <property type="nucleotide sequence ID" value="NZ_LYPA01000024.1"/>
</dbReference>
<dbReference type="SUPFAM" id="SSF53474">
    <property type="entry name" value="alpha/beta-Hydrolases"/>
    <property type="match status" value="1"/>
</dbReference>
<dbReference type="InterPro" id="IPR050583">
    <property type="entry name" value="Mycobacterial_A85_antigen"/>
</dbReference>
<organism evidence="1 2">
    <name type="scientific">Paenibacillus oryzae</name>
    <dbReference type="NCBI Taxonomy" id="1844972"/>
    <lineage>
        <taxon>Bacteria</taxon>
        <taxon>Bacillati</taxon>
        <taxon>Bacillota</taxon>
        <taxon>Bacilli</taxon>
        <taxon>Bacillales</taxon>
        <taxon>Paenibacillaceae</taxon>
        <taxon>Paenibacillus</taxon>
    </lineage>
</organism>
<keyword evidence="2" id="KW-1185">Reference proteome</keyword>
<proteinExistence type="predicted"/>
<reference evidence="1 2" key="1">
    <citation type="submission" date="2016-05" db="EMBL/GenBank/DDBJ databases">
        <title>Paenibacillus oryzae. sp. nov., isolated from the rice root.</title>
        <authorList>
            <person name="Zhang J."/>
            <person name="Zhang X."/>
        </authorList>
    </citation>
    <scope>NUCLEOTIDE SEQUENCE [LARGE SCALE GENOMIC DNA]</scope>
    <source>
        <strain evidence="1 2">1DrF-4</strain>
    </source>
</reference>
<evidence type="ECO:0000313" key="2">
    <source>
        <dbReference type="Proteomes" id="UP000092024"/>
    </source>
</evidence>
<evidence type="ECO:0008006" key="3">
    <source>
        <dbReference type="Google" id="ProtNLM"/>
    </source>
</evidence>
<dbReference type="InterPro" id="IPR029058">
    <property type="entry name" value="AB_hydrolase_fold"/>
</dbReference>
<dbReference type="Pfam" id="PF00756">
    <property type="entry name" value="Esterase"/>
    <property type="match status" value="1"/>
</dbReference>
<dbReference type="PANTHER" id="PTHR48098:SF1">
    <property type="entry name" value="DIACYLGLYCEROL ACYLTRANSFERASE_MYCOLYLTRANSFERASE AG85A"/>
    <property type="match status" value="1"/>
</dbReference>
<name>A0A1A5YTD6_9BACL</name>
<sequence>MALVTMFTYSKVLNLQTRLVVIMPDKAVEPVPVLYLLHGGSGNSMTWLSQTGIERYAQEKGIAVVMPAAGPSRWLNMTLGPNYGDYIVEELPKTIRRFFPQTSLKQEHTFIGGLSMGGGGALELAMMYPEHYAAACILSTSSVIPLEHLRTISGYPPPPGGEGAPSLPQIHLGVDDPDELEGTKYDVLHQSIQNIKEGKKLPRIFHAVGTEDHAFEVGLALRQHFMGIKNNPYRYEFYTEQAGHTWPFWDKWIQVFLNSLSFHTN</sequence>
<accession>A0A1A5YTD6</accession>
<evidence type="ECO:0000313" key="1">
    <source>
        <dbReference type="EMBL" id="OBR68887.1"/>
    </source>
</evidence>
<comment type="caution">
    <text evidence="1">The sequence shown here is derived from an EMBL/GenBank/DDBJ whole genome shotgun (WGS) entry which is preliminary data.</text>
</comment>
<dbReference type="PANTHER" id="PTHR48098">
    <property type="entry name" value="ENTEROCHELIN ESTERASE-RELATED"/>
    <property type="match status" value="1"/>
</dbReference>